<feature type="region of interest" description="Disordered" evidence="1">
    <location>
        <begin position="76"/>
        <end position="96"/>
    </location>
</feature>
<feature type="signal peptide" evidence="2">
    <location>
        <begin position="1"/>
        <end position="18"/>
    </location>
</feature>
<dbReference type="EMBL" id="FMZX01000001">
    <property type="protein sequence ID" value="SDC21621.1"/>
    <property type="molecule type" value="Genomic_DNA"/>
</dbReference>
<accession>A0A1G6JSK3</accession>
<feature type="compositionally biased region" description="Basic and acidic residues" evidence="1">
    <location>
        <begin position="77"/>
        <end position="96"/>
    </location>
</feature>
<dbReference type="AlphaFoldDB" id="A0A1G6JSK3"/>
<dbReference type="Proteomes" id="UP000198925">
    <property type="component" value="Unassembled WGS sequence"/>
</dbReference>
<proteinExistence type="predicted"/>
<reference evidence="3 4" key="1">
    <citation type="submission" date="2016-10" db="EMBL/GenBank/DDBJ databases">
        <authorList>
            <person name="de Groot N.N."/>
        </authorList>
    </citation>
    <scope>NUCLEOTIDE SEQUENCE [LARGE SCALE GENOMIC DNA]</scope>
    <source>
        <strain evidence="3 4">CPCC 100156</strain>
    </source>
</reference>
<feature type="chain" id="PRO_5011729418" description="Lipoprotein" evidence="2">
    <location>
        <begin position="19"/>
        <end position="96"/>
    </location>
</feature>
<dbReference type="RefSeq" id="WP_090560582.1">
    <property type="nucleotide sequence ID" value="NZ_FMXZ01000001.1"/>
</dbReference>
<organism evidence="3 4">
    <name type="scientific">Belnapia rosea</name>
    <dbReference type="NCBI Taxonomy" id="938405"/>
    <lineage>
        <taxon>Bacteria</taxon>
        <taxon>Pseudomonadati</taxon>
        <taxon>Pseudomonadota</taxon>
        <taxon>Alphaproteobacteria</taxon>
        <taxon>Acetobacterales</taxon>
        <taxon>Roseomonadaceae</taxon>
        <taxon>Belnapia</taxon>
    </lineage>
</organism>
<evidence type="ECO:0000256" key="1">
    <source>
        <dbReference type="SAM" id="MobiDB-lite"/>
    </source>
</evidence>
<evidence type="ECO:0000313" key="3">
    <source>
        <dbReference type="EMBL" id="SDC21621.1"/>
    </source>
</evidence>
<dbReference type="PROSITE" id="PS51257">
    <property type="entry name" value="PROKAR_LIPOPROTEIN"/>
    <property type="match status" value="1"/>
</dbReference>
<keyword evidence="2" id="KW-0732">Signal</keyword>
<sequence length="96" mass="9823">MTSLLRIATLALAPLALAACMVRVPVSEQPAAYSQAPAYAAPLPSSGYVAAPAVDSYCAEAVGEAQDAAAVAAATGRGRDANRARRAEGYARRDCR</sequence>
<evidence type="ECO:0000313" key="4">
    <source>
        <dbReference type="Proteomes" id="UP000198925"/>
    </source>
</evidence>
<gene>
    <name evidence="3" type="ORF">SAMN04487779_1001262</name>
</gene>
<keyword evidence="4" id="KW-1185">Reference proteome</keyword>
<name>A0A1G6JSK3_9PROT</name>
<evidence type="ECO:0000256" key="2">
    <source>
        <dbReference type="SAM" id="SignalP"/>
    </source>
</evidence>
<protein>
    <recommendedName>
        <fullName evidence="5">Lipoprotein</fullName>
    </recommendedName>
</protein>
<evidence type="ECO:0008006" key="5">
    <source>
        <dbReference type="Google" id="ProtNLM"/>
    </source>
</evidence>
<dbReference type="STRING" id="938405.SAMN02927895_00447"/>